<evidence type="ECO:0000313" key="1">
    <source>
        <dbReference type="EMBL" id="VDP72334.1"/>
    </source>
</evidence>
<keyword evidence="2" id="KW-1185">Reference proteome</keyword>
<accession>A0A183ABL5</accession>
<protein>
    <submittedName>
        <fullName evidence="3">Reverse transcriptase domain-containing protein</fullName>
    </submittedName>
</protein>
<dbReference type="PANTHER" id="PTHR21301">
    <property type="entry name" value="REVERSE TRANSCRIPTASE"/>
    <property type="match status" value="1"/>
</dbReference>
<evidence type="ECO:0000313" key="3">
    <source>
        <dbReference type="WBParaSite" id="ECPE_0000436201-mRNA-1"/>
    </source>
</evidence>
<dbReference type="Proteomes" id="UP000272942">
    <property type="component" value="Unassembled WGS sequence"/>
</dbReference>
<dbReference type="EMBL" id="UZAN01041209">
    <property type="protein sequence ID" value="VDP72334.1"/>
    <property type="molecule type" value="Genomic_DNA"/>
</dbReference>
<reference evidence="3" key="1">
    <citation type="submission" date="2016-06" db="UniProtKB">
        <authorList>
            <consortium name="WormBaseParasite"/>
        </authorList>
    </citation>
    <scope>IDENTIFICATION</scope>
</reference>
<reference evidence="1 2" key="2">
    <citation type="submission" date="2018-11" db="EMBL/GenBank/DDBJ databases">
        <authorList>
            <consortium name="Pathogen Informatics"/>
        </authorList>
    </citation>
    <scope>NUCLEOTIDE SEQUENCE [LARGE SCALE GENOMIC DNA]</scope>
    <source>
        <strain evidence="1 2">Egypt</strain>
    </source>
</reference>
<dbReference type="PANTHER" id="PTHR21301:SF11">
    <property type="entry name" value="GIY-YIG DOMAIN-CONTAINING PROTEIN"/>
    <property type="match status" value="1"/>
</dbReference>
<dbReference type="AlphaFoldDB" id="A0A183ABL5"/>
<sequence length="87" mass="10015">MGSPLLGLLVDEVMKHFEAKAFEILQPRLWIGYVDDTFVILRASTVDQFHQMIKEQVPGINFTREEEKDGQLPFLDILLMKQPDGII</sequence>
<dbReference type="OrthoDB" id="6272558at2759"/>
<dbReference type="WBParaSite" id="ECPE_0000436201-mRNA-1">
    <property type="protein sequence ID" value="ECPE_0000436201-mRNA-1"/>
    <property type="gene ID" value="ECPE_0000436201"/>
</dbReference>
<name>A0A183ABL5_9TREM</name>
<gene>
    <name evidence="1" type="ORF">ECPE_LOCUS4350</name>
</gene>
<evidence type="ECO:0000313" key="2">
    <source>
        <dbReference type="Proteomes" id="UP000272942"/>
    </source>
</evidence>
<proteinExistence type="predicted"/>
<organism evidence="3">
    <name type="scientific">Echinostoma caproni</name>
    <dbReference type="NCBI Taxonomy" id="27848"/>
    <lineage>
        <taxon>Eukaryota</taxon>
        <taxon>Metazoa</taxon>
        <taxon>Spiralia</taxon>
        <taxon>Lophotrochozoa</taxon>
        <taxon>Platyhelminthes</taxon>
        <taxon>Trematoda</taxon>
        <taxon>Digenea</taxon>
        <taxon>Plagiorchiida</taxon>
        <taxon>Echinostomata</taxon>
        <taxon>Echinostomatoidea</taxon>
        <taxon>Echinostomatidae</taxon>
        <taxon>Echinostoma</taxon>
    </lineage>
</organism>